<feature type="domain" description="Interferon regulatory factor-3" evidence="2">
    <location>
        <begin position="623"/>
        <end position="809"/>
    </location>
</feature>
<feature type="domain" description="Interferon regulatory factor-3" evidence="2">
    <location>
        <begin position="333"/>
        <end position="526"/>
    </location>
</feature>
<dbReference type="Gene3D" id="1.10.10.10">
    <property type="entry name" value="Winged helix-like DNA-binding domain superfamily/Winged helix DNA-binding domain"/>
    <property type="match status" value="1"/>
</dbReference>
<sequence>MGDKTTETLDKWLTRLLSGGLCPGLEMVDVEQLIFHIPWRNEKRGGLKDGGNDTKFLRLWAEHKKYTIKDGGKEERRHWKEKFRNALNKCKDRVTKLEDDRKGSMICQFKDGSLPLGNETTLSGCKRKTERNSLVYEQNGGTKTLRITEGDKRTTTFGMASSNDRCTESFNQSMTLDENIFPFSDTADEFVPPFSPPMLTDEYAPTYRKPLIADEYAPTYRMPLIADEYAPTYRMPVTADEYAPKLRTPVENDANVFPSSHSADENAPPFRHSVTADENAPPFRHSVTADENAPPFRHSVTAHENMPRQSPMTMRTQTVNHFSQPGAAAVSEGATVSIEVMYNKHRVAVGYLTPRSTSCRVFSDIYALPDPLKERFRGSEESLELKLPPVDGLPNVVGEMKEKICEILEDMERGVIVTCANRDTIVVQRNCSIRCFLFDGISKSERVPRREGRHEEPVLIEAFDFQEFYKSVSSHMTKNTQCPKPYVFLTIGHEADTSDRRDPLFKVPVFIKITHQLADKYLHMALGCAESIPNPMLSGFTSLDHALNFLNDAESTSNSNRHLGELFLQKSDESLVPSDFNGNLPQAIMERNAPGQQGPDMKPLNDPHRNIQVQPVGGARQVPGELHVTIFYGVPHKQVKSETIQAGSCCRIFAPDVSLPVLQFLDDAGDGVADVQLPPVKTVNDLLGESQTKLNEILTYMKRGVIIKRDSGGIYVERRCVVRVFSTDGRSPSKLLTRGRTFEKVFDGQQFLTELRDHIGDDRKPRPQDEVILTLGNPINPEDDFPLRKVLAYIVIKDTRSTRAIHEAMAATGQSSEAKFSLMDSMDAVTKTFKDLNLKA</sequence>
<dbReference type="InterPro" id="IPR019471">
    <property type="entry name" value="Interferon_reg_factor-3"/>
</dbReference>
<dbReference type="GO" id="GO:0005634">
    <property type="term" value="C:nucleus"/>
    <property type="evidence" value="ECO:0007669"/>
    <property type="project" value="TreeGrafter"/>
</dbReference>
<feature type="region of interest" description="Disordered" evidence="1">
    <location>
        <begin position="258"/>
        <end position="309"/>
    </location>
</feature>
<organism evidence="3 4">
    <name type="scientific">Lymnaea stagnalis</name>
    <name type="common">Great pond snail</name>
    <name type="synonym">Helix stagnalis</name>
    <dbReference type="NCBI Taxonomy" id="6523"/>
    <lineage>
        <taxon>Eukaryota</taxon>
        <taxon>Metazoa</taxon>
        <taxon>Spiralia</taxon>
        <taxon>Lophotrochozoa</taxon>
        <taxon>Mollusca</taxon>
        <taxon>Gastropoda</taxon>
        <taxon>Heterobranchia</taxon>
        <taxon>Euthyneura</taxon>
        <taxon>Panpulmonata</taxon>
        <taxon>Hygrophila</taxon>
        <taxon>Lymnaeoidea</taxon>
        <taxon>Lymnaeidae</taxon>
        <taxon>Lymnaea</taxon>
    </lineage>
</organism>
<dbReference type="InterPro" id="IPR036390">
    <property type="entry name" value="WH_DNA-bd_sf"/>
</dbReference>
<dbReference type="Pfam" id="PF00605">
    <property type="entry name" value="IRF"/>
    <property type="match status" value="1"/>
</dbReference>
<comment type="caution">
    <text evidence="3">The sequence shown here is derived from an EMBL/GenBank/DDBJ whole genome shotgun (WGS) entry which is preliminary data.</text>
</comment>
<name>A0AAV2H5E8_LYMST</name>
<dbReference type="InterPro" id="IPR036388">
    <property type="entry name" value="WH-like_DNA-bd_sf"/>
</dbReference>
<dbReference type="GO" id="GO:0000978">
    <property type="term" value="F:RNA polymerase II cis-regulatory region sequence-specific DNA binding"/>
    <property type="evidence" value="ECO:0007669"/>
    <property type="project" value="TreeGrafter"/>
</dbReference>
<evidence type="ECO:0000256" key="1">
    <source>
        <dbReference type="SAM" id="MobiDB-lite"/>
    </source>
</evidence>
<accession>A0AAV2H5E8</accession>
<protein>
    <recommendedName>
        <fullName evidence="2">Interferon regulatory factor-3 domain-containing protein</fullName>
    </recommendedName>
</protein>
<keyword evidence="4" id="KW-1185">Reference proteome</keyword>
<dbReference type="PANTHER" id="PTHR11949">
    <property type="entry name" value="INTERFERON REGULATORY FACTOR"/>
    <property type="match status" value="1"/>
</dbReference>
<proteinExistence type="predicted"/>
<dbReference type="AlphaFoldDB" id="A0AAV2H5E8"/>
<dbReference type="Proteomes" id="UP001497497">
    <property type="component" value="Unassembled WGS sequence"/>
</dbReference>
<dbReference type="SUPFAM" id="SSF46785">
    <property type="entry name" value="Winged helix' DNA-binding domain"/>
    <property type="match status" value="1"/>
</dbReference>
<dbReference type="PANTHER" id="PTHR11949:SF53">
    <property type="entry name" value="IRF TRYPTOPHAN PENTAD REPEAT DOMAIN-CONTAINING PROTEIN"/>
    <property type="match status" value="1"/>
</dbReference>
<dbReference type="EMBL" id="CAXITT010000040">
    <property type="protein sequence ID" value="CAL1528922.1"/>
    <property type="molecule type" value="Genomic_DNA"/>
</dbReference>
<dbReference type="GO" id="GO:0002376">
    <property type="term" value="P:immune system process"/>
    <property type="evidence" value="ECO:0007669"/>
    <property type="project" value="TreeGrafter"/>
</dbReference>
<dbReference type="InterPro" id="IPR008984">
    <property type="entry name" value="SMAD_FHA_dom_sf"/>
</dbReference>
<dbReference type="Gene3D" id="2.60.200.10">
    <property type="match status" value="2"/>
</dbReference>
<dbReference type="Pfam" id="PF10401">
    <property type="entry name" value="IRF-3"/>
    <property type="match status" value="2"/>
</dbReference>
<reference evidence="3 4" key="1">
    <citation type="submission" date="2024-04" db="EMBL/GenBank/DDBJ databases">
        <authorList>
            <consortium name="Genoscope - CEA"/>
            <person name="William W."/>
        </authorList>
    </citation>
    <scope>NUCLEOTIDE SEQUENCE [LARGE SCALE GENOMIC DNA]</scope>
</reference>
<dbReference type="GO" id="GO:0045893">
    <property type="term" value="P:positive regulation of DNA-templated transcription"/>
    <property type="evidence" value="ECO:0007669"/>
    <property type="project" value="UniProtKB-ARBA"/>
</dbReference>
<gene>
    <name evidence="3" type="ORF">GSLYS_00003092001</name>
</gene>
<evidence type="ECO:0000313" key="3">
    <source>
        <dbReference type="EMBL" id="CAL1528922.1"/>
    </source>
</evidence>
<dbReference type="InterPro" id="IPR017855">
    <property type="entry name" value="SMAD-like_dom_sf"/>
</dbReference>
<dbReference type="SUPFAM" id="SSF49879">
    <property type="entry name" value="SMAD/FHA domain"/>
    <property type="match status" value="2"/>
</dbReference>
<evidence type="ECO:0000313" key="4">
    <source>
        <dbReference type="Proteomes" id="UP001497497"/>
    </source>
</evidence>
<dbReference type="SMART" id="SM01243">
    <property type="entry name" value="IRF-3"/>
    <property type="match status" value="2"/>
</dbReference>
<dbReference type="GO" id="GO:0000981">
    <property type="term" value="F:DNA-binding transcription factor activity, RNA polymerase II-specific"/>
    <property type="evidence" value="ECO:0007669"/>
    <property type="project" value="TreeGrafter"/>
</dbReference>
<dbReference type="InterPro" id="IPR001346">
    <property type="entry name" value="Interferon_reg_fact_DNA-bd_dom"/>
</dbReference>
<evidence type="ECO:0000259" key="2">
    <source>
        <dbReference type="SMART" id="SM01243"/>
    </source>
</evidence>